<dbReference type="AlphaFoldDB" id="A0AAW0CR57"/>
<evidence type="ECO:0000259" key="5">
    <source>
        <dbReference type="PROSITE" id="PS50865"/>
    </source>
</evidence>
<name>A0AAW0CR57_9AGAR</name>
<reference evidence="6 7" key="1">
    <citation type="submission" date="2024-01" db="EMBL/GenBank/DDBJ databases">
        <title>A draft genome for a cacao thread blight-causing isolate of Paramarasmius palmivorus.</title>
        <authorList>
            <person name="Baruah I.K."/>
            <person name="Bukari Y."/>
            <person name="Amoako-Attah I."/>
            <person name="Meinhardt L.W."/>
            <person name="Bailey B.A."/>
            <person name="Cohen S.P."/>
        </authorList>
    </citation>
    <scope>NUCLEOTIDE SEQUENCE [LARGE SCALE GENOMIC DNA]</scope>
    <source>
        <strain evidence="6 7">GH-12</strain>
    </source>
</reference>
<keyword evidence="3" id="KW-0862">Zinc</keyword>
<dbReference type="GO" id="GO:0008270">
    <property type="term" value="F:zinc ion binding"/>
    <property type="evidence" value="ECO:0007669"/>
    <property type="project" value="UniProtKB-KW"/>
</dbReference>
<evidence type="ECO:0000313" key="6">
    <source>
        <dbReference type="EMBL" id="KAK7041516.1"/>
    </source>
</evidence>
<accession>A0AAW0CR57</accession>
<dbReference type="SUPFAM" id="SSF144232">
    <property type="entry name" value="HIT/MYND zinc finger-like"/>
    <property type="match status" value="1"/>
</dbReference>
<feature type="domain" description="MYND-type" evidence="5">
    <location>
        <begin position="411"/>
        <end position="457"/>
    </location>
</feature>
<proteinExistence type="predicted"/>
<dbReference type="Proteomes" id="UP001383192">
    <property type="component" value="Unassembled WGS sequence"/>
</dbReference>
<evidence type="ECO:0000313" key="7">
    <source>
        <dbReference type="Proteomes" id="UP001383192"/>
    </source>
</evidence>
<organism evidence="6 7">
    <name type="scientific">Paramarasmius palmivorus</name>
    <dbReference type="NCBI Taxonomy" id="297713"/>
    <lineage>
        <taxon>Eukaryota</taxon>
        <taxon>Fungi</taxon>
        <taxon>Dikarya</taxon>
        <taxon>Basidiomycota</taxon>
        <taxon>Agaricomycotina</taxon>
        <taxon>Agaricomycetes</taxon>
        <taxon>Agaricomycetidae</taxon>
        <taxon>Agaricales</taxon>
        <taxon>Marasmiineae</taxon>
        <taxon>Marasmiaceae</taxon>
        <taxon>Paramarasmius</taxon>
    </lineage>
</organism>
<comment type="caution">
    <text evidence="6">The sequence shown here is derived from an EMBL/GenBank/DDBJ whole genome shotgun (WGS) entry which is preliminary data.</text>
</comment>
<dbReference type="EMBL" id="JAYKXP010000034">
    <property type="protein sequence ID" value="KAK7041516.1"/>
    <property type="molecule type" value="Genomic_DNA"/>
</dbReference>
<dbReference type="PROSITE" id="PS50865">
    <property type="entry name" value="ZF_MYND_2"/>
    <property type="match status" value="1"/>
</dbReference>
<keyword evidence="7" id="KW-1185">Reference proteome</keyword>
<evidence type="ECO:0000256" key="4">
    <source>
        <dbReference type="PROSITE-ProRule" id="PRU00134"/>
    </source>
</evidence>
<dbReference type="InterPro" id="IPR002893">
    <property type="entry name" value="Znf_MYND"/>
</dbReference>
<dbReference type="Pfam" id="PF01753">
    <property type="entry name" value="zf-MYND"/>
    <property type="match status" value="1"/>
</dbReference>
<protein>
    <recommendedName>
        <fullName evidence="5">MYND-type domain-containing protein</fullName>
    </recommendedName>
</protein>
<evidence type="ECO:0000256" key="1">
    <source>
        <dbReference type="ARBA" id="ARBA00022723"/>
    </source>
</evidence>
<gene>
    <name evidence="6" type="ORF">VNI00_009386</name>
</gene>
<sequence length="554" mass="62662">MSPSPEEAFYLWTAPGRTVNRGLEMQKITAAAKQRLSSPREAGLSLFQPLPSSFNILEPQEKSLQSLDAITYFVTSTSLDTKLHPLWPSIRDWTILFLRNVLEDLYPTHLTPKGLGIQDQIFFITSHVIETFRAYGLECQRMPSQAPVIGHADLLLLDHILEAILVLLGTSHYWFPIIWIRFLPLISNELVFSHFKSAMERFRDKYDVATLCVQGLCCRVSMAGPVDPFDLMCHLSLISIIMTHIPDGLTRMLARSLVKWVCVAFAHVMSIQVTVPVVCDTVATVVQHSCIVINFAFLYGFTWVVEALDNGILLLATKVSDMRIDHLSSKVNIVRFYCGVVGAISPFLIHRSVLHRVRHGLLKLQRKISSRSLELPHALKPVLANLENFAAAIKDGMQQFIELKESKCCSNSLCPAKTDTERSRPIAFKRCTGCLRAVYCSEPCRKIDWKTGHRQMCKTKEVPKNGLSALPSDFDESFARYFVHSALRQDLQELAGHTSIEFDLRVSPPKISTKSLDQASAHRVMSEKEVLVDVIFPGERREYRMTYLQSLEMV</sequence>
<evidence type="ECO:0000256" key="2">
    <source>
        <dbReference type="ARBA" id="ARBA00022771"/>
    </source>
</evidence>
<dbReference type="Gene3D" id="6.10.140.2220">
    <property type="match status" value="1"/>
</dbReference>
<keyword evidence="1" id="KW-0479">Metal-binding</keyword>
<evidence type="ECO:0000256" key="3">
    <source>
        <dbReference type="ARBA" id="ARBA00022833"/>
    </source>
</evidence>
<keyword evidence="2 4" id="KW-0863">Zinc-finger</keyword>